<dbReference type="EMBL" id="CP070499">
    <property type="protein sequence ID" value="QSB16207.1"/>
    <property type="molecule type" value="Genomic_DNA"/>
</dbReference>
<dbReference type="InterPro" id="IPR005835">
    <property type="entry name" value="NTP_transferase_dom"/>
</dbReference>
<protein>
    <submittedName>
        <fullName evidence="4">NTP transferase domain-containing protein</fullName>
    </submittedName>
</protein>
<accession>A0A895YEI2</accession>
<feature type="domain" description="Nucleotidyl transferase" evidence="3">
    <location>
        <begin position="6"/>
        <end position="106"/>
    </location>
</feature>
<dbReference type="Proteomes" id="UP000662857">
    <property type="component" value="Chromosome"/>
</dbReference>
<name>A0A895YEI2_9ACTN</name>
<proteinExistence type="predicted"/>
<gene>
    <name evidence="4" type="ORF">JQS43_07885</name>
</gene>
<dbReference type="PANTHER" id="PTHR43584:SF8">
    <property type="entry name" value="N-ACETYLMURAMATE ALPHA-1-PHOSPHATE URIDYLYLTRANSFERASE"/>
    <property type="match status" value="1"/>
</dbReference>
<dbReference type="AlphaFoldDB" id="A0A895YEI2"/>
<dbReference type="RefSeq" id="WP_239678411.1">
    <property type="nucleotide sequence ID" value="NZ_CP070499.1"/>
</dbReference>
<dbReference type="PANTHER" id="PTHR43584">
    <property type="entry name" value="NUCLEOTIDYL TRANSFERASE"/>
    <property type="match status" value="1"/>
</dbReference>
<dbReference type="Gene3D" id="3.90.550.10">
    <property type="entry name" value="Spore Coat Polysaccharide Biosynthesis Protein SpsA, Chain A"/>
    <property type="match status" value="1"/>
</dbReference>
<dbReference type="InterPro" id="IPR029044">
    <property type="entry name" value="Nucleotide-diphossugar_trans"/>
</dbReference>
<keyword evidence="2" id="KW-0548">Nucleotidyltransferase</keyword>
<keyword evidence="5" id="KW-1185">Reference proteome</keyword>
<evidence type="ECO:0000313" key="4">
    <source>
        <dbReference type="EMBL" id="QSB16207.1"/>
    </source>
</evidence>
<dbReference type="InterPro" id="IPR050065">
    <property type="entry name" value="GlmU-like"/>
</dbReference>
<evidence type="ECO:0000256" key="2">
    <source>
        <dbReference type="ARBA" id="ARBA00022695"/>
    </source>
</evidence>
<evidence type="ECO:0000256" key="1">
    <source>
        <dbReference type="ARBA" id="ARBA00022679"/>
    </source>
</evidence>
<dbReference type="GO" id="GO:0016779">
    <property type="term" value="F:nucleotidyltransferase activity"/>
    <property type="evidence" value="ECO:0007669"/>
    <property type="project" value="UniProtKB-KW"/>
</dbReference>
<sequence length="278" mass="29085">MTELCAILLAAGYGTRLRPLTDQLPKPLCPVGNQPILGRSLNLVEKLGLRGPTTVAVNTCWLGDQVARYLAGRAHLSPEDPPPLGTSGAVAKLREWTDGRAVLVGNTDAYLAGVGLDPLIAGWDGQTVRLLGVPAAPGADAFGRHQFAGFSLLPASWVARLPTTRAELVHTVWRPAEAAGALEVIEYPGYFQDTGTPADYLAANRHAAATDPRRDTRGNLIAPGAVITGECHDSVIGASAKVFGRLTRSVVWPGGFVGPAEHLIDAVRAGPDLTVGTG</sequence>
<dbReference type="SUPFAM" id="SSF53448">
    <property type="entry name" value="Nucleotide-diphospho-sugar transferases"/>
    <property type="match status" value="1"/>
</dbReference>
<keyword evidence="1 4" id="KW-0808">Transferase</keyword>
<evidence type="ECO:0000313" key="5">
    <source>
        <dbReference type="Proteomes" id="UP000662857"/>
    </source>
</evidence>
<organism evidence="4 5">
    <name type="scientific">Natronosporangium hydrolyticum</name>
    <dbReference type="NCBI Taxonomy" id="2811111"/>
    <lineage>
        <taxon>Bacteria</taxon>
        <taxon>Bacillati</taxon>
        <taxon>Actinomycetota</taxon>
        <taxon>Actinomycetes</taxon>
        <taxon>Micromonosporales</taxon>
        <taxon>Micromonosporaceae</taxon>
        <taxon>Natronosporangium</taxon>
    </lineage>
</organism>
<evidence type="ECO:0000259" key="3">
    <source>
        <dbReference type="Pfam" id="PF00483"/>
    </source>
</evidence>
<dbReference type="Pfam" id="PF00483">
    <property type="entry name" value="NTP_transferase"/>
    <property type="match status" value="1"/>
</dbReference>
<dbReference type="KEGG" id="nhy:JQS43_07885"/>
<reference evidence="4" key="1">
    <citation type="submission" date="2021-02" db="EMBL/GenBank/DDBJ databases">
        <title>Natrosporangium hydrolyticum gen. nov., sp. nov, a haloalkaliphilic actinobacterium from a soda solonchak soil.</title>
        <authorList>
            <person name="Sorokin D.Y."/>
            <person name="Khijniak T.V."/>
            <person name="Zakharycheva A.P."/>
            <person name="Boueva O.V."/>
            <person name="Ariskina E.V."/>
            <person name="Hahnke R.L."/>
            <person name="Bunk B."/>
            <person name="Sproer C."/>
            <person name="Schumann P."/>
            <person name="Evtushenko L.I."/>
            <person name="Kublanov I.V."/>
        </authorList>
    </citation>
    <scope>NUCLEOTIDE SEQUENCE</scope>
    <source>
        <strain evidence="4">DSM 106523</strain>
    </source>
</reference>